<dbReference type="Gene3D" id="3.30.540.10">
    <property type="entry name" value="Fructose-1,6-Bisphosphatase, subunit A, domain 1"/>
    <property type="match status" value="1"/>
</dbReference>
<keyword evidence="3" id="KW-0378">Hydrolase</keyword>
<evidence type="ECO:0000256" key="2">
    <source>
        <dbReference type="PIRSR" id="PIRSR600760-2"/>
    </source>
</evidence>
<feature type="binding site" evidence="2">
    <location>
        <position position="87"/>
    </location>
    <ligand>
        <name>Mg(2+)</name>
        <dbReference type="ChEBI" id="CHEBI:18420"/>
        <label>1</label>
        <note>catalytic</note>
    </ligand>
</feature>
<feature type="binding site" evidence="2">
    <location>
        <position position="86"/>
    </location>
    <ligand>
        <name>Mg(2+)</name>
        <dbReference type="ChEBI" id="CHEBI:18420"/>
        <label>1</label>
        <note>catalytic</note>
    </ligand>
</feature>
<dbReference type="PRINTS" id="PR00377">
    <property type="entry name" value="IMPHPHTASES"/>
</dbReference>
<dbReference type="EMBL" id="CYSD01000018">
    <property type="protein sequence ID" value="CUH77203.1"/>
    <property type="molecule type" value="Genomic_DNA"/>
</dbReference>
<dbReference type="GO" id="GO:0006020">
    <property type="term" value="P:inositol metabolic process"/>
    <property type="evidence" value="ECO:0007669"/>
    <property type="project" value="TreeGrafter"/>
</dbReference>
<keyword evidence="4" id="KW-1185">Reference proteome</keyword>
<dbReference type="SUPFAM" id="SSF56655">
    <property type="entry name" value="Carbohydrate phosphatase"/>
    <property type="match status" value="1"/>
</dbReference>
<proteinExistence type="inferred from homology"/>
<evidence type="ECO:0000256" key="1">
    <source>
        <dbReference type="ARBA" id="ARBA00009759"/>
    </source>
</evidence>
<dbReference type="GO" id="GO:0004401">
    <property type="term" value="F:histidinol-phosphatase activity"/>
    <property type="evidence" value="ECO:0007669"/>
    <property type="project" value="UniProtKB-EC"/>
</dbReference>
<dbReference type="GO" id="GO:0008934">
    <property type="term" value="F:inositol monophosphate 1-phosphatase activity"/>
    <property type="evidence" value="ECO:0007669"/>
    <property type="project" value="TreeGrafter"/>
</dbReference>
<gene>
    <name evidence="3" type="primary">hisN_1</name>
    <name evidence="3" type="ORF">TRM7557_01260</name>
</gene>
<dbReference type="InterPro" id="IPR000760">
    <property type="entry name" value="Inositol_monophosphatase-like"/>
</dbReference>
<dbReference type="AlphaFoldDB" id="A0A0P1G6L9"/>
<evidence type="ECO:0000313" key="3">
    <source>
        <dbReference type="EMBL" id="CUH77203.1"/>
    </source>
</evidence>
<keyword evidence="2" id="KW-0479">Metal-binding</keyword>
<feature type="binding site" evidence="2">
    <location>
        <position position="68"/>
    </location>
    <ligand>
        <name>Mg(2+)</name>
        <dbReference type="ChEBI" id="CHEBI:18420"/>
        <label>1</label>
        <note>catalytic</note>
    </ligand>
</feature>
<reference evidence="3 4" key="1">
    <citation type="submission" date="2015-09" db="EMBL/GenBank/DDBJ databases">
        <authorList>
            <consortium name="Swine Surveillance"/>
        </authorList>
    </citation>
    <scope>NUCLEOTIDE SEQUENCE [LARGE SCALE GENOMIC DNA]</scope>
    <source>
        <strain evidence="3 4">CECT 7557</strain>
    </source>
</reference>
<dbReference type="Proteomes" id="UP000052022">
    <property type="component" value="Unassembled WGS sequence"/>
</dbReference>
<dbReference type="EC" id="3.1.3.15" evidence="3"/>
<dbReference type="RefSeq" id="WP_074942112.1">
    <property type="nucleotide sequence ID" value="NZ_CYSD01000018.1"/>
</dbReference>
<feature type="binding site" evidence="2">
    <location>
        <position position="84"/>
    </location>
    <ligand>
        <name>Mg(2+)</name>
        <dbReference type="ChEBI" id="CHEBI:18420"/>
        <label>1</label>
        <note>catalytic</note>
    </ligand>
</feature>
<dbReference type="GO" id="GO:0007165">
    <property type="term" value="P:signal transduction"/>
    <property type="evidence" value="ECO:0007669"/>
    <property type="project" value="TreeGrafter"/>
</dbReference>
<name>A0A0P1G6L9_9RHOB</name>
<dbReference type="Pfam" id="PF00459">
    <property type="entry name" value="Inositol_P"/>
    <property type="match status" value="1"/>
</dbReference>
<dbReference type="GO" id="GO:0046872">
    <property type="term" value="F:metal ion binding"/>
    <property type="evidence" value="ECO:0007669"/>
    <property type="project" value="UniProtKB-KW"/>
</dbReference>
<feature type="binding site" evidence="2">
    <location>
        <position position="209"/>
    </location>
    <ligand>
        <name>Mg(2+)</name>
        <dbReference type="ChEBI" id="CHEBI:18420"/>
        <label>1</label>
        <note>catalytic</note>
    </ligand>
</feature>
<evidence type="ECO:0000313" key="4">
    <source>
        <dbReference type="Proteomes" id="UP000052022"/>
    </source>
</evidence>
<organism evidence="3 4">
    <name type="scientific">Tritonibacter multivorans</name>
    <dbReference type="NCBI Taxonomy" id="928856"/>
    <lineage>
        <taxon>Bacteria</taxon>
        <taxon>Pseudomonadati</taxon>
        <taxon>Pseudomonadota</taxon>
        <taxon>Alphaproteobacteria</taxon>
        <taxon>Rhodobacterales</taxon>
        <taxon>Paracoccaceae</taxon>
        <taxon>Tritonibacter</taxon>
    </lineage>
</organism>
<comment type="cofactor">
    <cofactor evidence="2">
        <name>Mg(2+)</name>
        <dbReference type="ChEBI" id="CHEBI:18420"/>
    </cofactor>
</comment>
<dbReference type="Gene3D" id="3.40.190.80">
    <property type="match status" value="1"/>
</dbReference>
<comment type="similarity">
    <text evidence="1">Belongs to the inositol monophosphatase superfamily.</text>
</comment>
<keyword evidence="2" id="KW-0460">Magnesium</keyword>
<accession>A0A0P1G6L9</accession>
<dbReference type="STRING" id="928856.SAMN04488049_11554"/>
<dbReference type="PANTHER" id="PTHR20854:SF4">
    <property type="entry name" value="INOSITOL-1-MONOPHOSPHATASE-RELATED"/>
    <property type="match status" value="1"/>
</dbReference>
<dbReference type="PANTHER" id="PTHR20854">
    <property type="entry name" value="INOSITOL MONOPHOSPHATASE"/>
    <property type="match status" value="1"/>
</dbReference>
<protein>
    <submittedName>
        <fullName evidence="3">Histidinol-phosphatase</fullName>
        <ecNumber evidence="3">3.1.3.15</ecNumber>
    </submittedName>
</protein>
<sequence>MFQIDTAAEVLLRLCDAARPIVRDHWLSPKQVDYKSDGSLLTQADLAVERLLRDGLRAAFPDHGLLGEEYGADAAERDYTWVIDPIDGTRPYGFGLPNFASLAALCHHGRPILGMIDLPLLDVRYIGIAGQGTWLNGRKLQVSATKQLSQAHGMLANHDSFTDGTDAAYDALRARLRATAFDGGSPAYGALAAGKIDLCLNGPDLNAHDICALVPVVEGAGGVVTSWQGEPLTLASSGAIVASATAQLHDAALTEIAGAMTP</sequence>